<gene>
    <name evidence="3" type="ORF">PMEA_00019485</name>
</gene>
<evidence type="ECO:0000313" key="4">
    <source>
        <dbReference type="Proteomes" id="UP001159428"/>
    </source>
</evidence>
<protein>
    <recommendedName>
        <fullName evidence="2">EGF-like domain-containing protein</fullName>
    </recommendedName>
</protein>
<feature type="disulfide bond" evidence="1">
    <location>
        <begin position="72"/>
        <end position="81"/>
    </location>
</feature>
<dbReference type="PROSITE" id="PS50026">
    <property type="entry name" value="EGF_3"/>
    <property type="match status" value="1"/>
</dbReference>
<feature type="disulfide bond" evidence="1">
    <location>
        <begin position="53"/>
        <end position="70"/>
    </location>
</feature>
<keyword evidence="1" id="KW-1015">Disulfide bond</keyword>
<organism evidence="3 4">
    <name type="scientific">Pocillopora meandrina</name>
    <dbReference type="NCBI Taxonomy" id="46732"/>
    <lineage>
        <taxon>Eukaryota</taxon>
        <taxon>Metazoa</taxon>
        <taxon>Cnidaria</taxon>
        <taxon>Anthozoa</taxon>
        <taxon>Hexacorallia</taxon>
        <taxon>Scleractinia</taxon>
        <taxon>Astrocoeniina</taxon>
        <taxon>Pocilloporidae</taxon>
        <taxon>Pocillopora</taxon>
    </lineage>
</organism>
<name>A0AAU9X9G7_9CNID</name>
<sequence>MCPLINMAAFKGADGKLWCELLSSDKNRDSANHKENTRSLHLFIQSPCCSSPCQNGGTCISSFKYNSCDCLCEQSFAGEYCKK</sequence>
<feature type="domain" description="EGF-like" evidence="2">
    <location>
        <begin position="44"/>
        <end position="82"/>
    </location>
</feature>
<dbReference type="InterPro" id="IPR000742">
    <property type="entry name" value="EGF"/>
</dbReference>
<dbReference type="EMBL" id="CALNXJ010000034">
    <property type="protein sequence ID" value="CAH3140916.1"/>
    <property type="molecule type" value="Genomic_DNA"/>
</dbReference>
<keyword evidence="1" id="KW-0245">EGF-like domain</keyword>
<evidence type="ECO:0000256" key="1">
    <source>
        <dbReference type="PROSITE-ProRule" id="PRU00076"/>
    </source>
</evidence>
<accession>A0AAU9X9G7</accession>
<proteinExistence type="predicted"/>
<evidence type="ECO:0000313" key="3">
    <source>
        <dbReference type="EMBL" id="CAH3140916.1"/>
    </source>
</evidence>
<dbReference type="SUPFAM" id="SSF57196">
    <property type="entry name" value="EGF/Laminin"/>
    <property type="match status" value="1"/>
</dbReference>
<comment type="caution">
    <text evidence="1">Lacks conserved residue(s) required for the propagation of feature annotation.</text>
</comment>
<dbReference type="Proteomes" id="UP001159428">
    <property type="component" value="Unassembled WGS sequence"/>
</dbReference>
<reference evidence="3 4" key="1">
    <citation type="submission" date="2022-05" db="EMBL/GenBank/DDBJ databases">
        <authorList>
            <consortium name="Genoscope - CEA"/>
            <person name="William W."/>
        </authorList>
    </citation>
    <scope>NUCLEOTIDE SEQUENCE [LARGE SCALE GENOMIC DNA]</scope>
</reference>
<feature type="non-terminal residue" evidence="3">
    <location>
        <position position="83"/>
    </location>
</feature>
<keyword evidence="4" id="KW-1185">Reference proteome</keyword>
<comment type="caution">
    <text evidence="3">The sequence shown here is derived from an EMBL/GenBank/DDBJ whole genome shotgun (WGS) entry which is preliminary data.</text>
</comment>
<dbReference type="AlphaFoldDB" id="A0AAU9X9G7"/>
<dbReference type="Gene3D" id="2.10.25.10">
    <property type="entry name" value="Laminin"/>
    <property type="match status" value="1"/>
</dbReference>
<evidence type="ECO:0000259" key="2">
    <source>
        <dbReference type="PROSITE" id="PS50026"/>
    </source>
</evidence>
<dbReference type="PROSITE" id="PS00022">
    <property type="entry name" value="EGF_1"/>
    <property type="match status" value="1"/>
</dbReference>